<feature type="compositionally biased region" description="Polar residues" evidence="2">
    <location>
        <begin position="680"/>
        <end position="691"/>
    </location>
</feature>
<feature type="region of interest" description="Disordered" evidence="2">
    <location>
        <begin position="667"/>
        <end position="691"/>
    </location>
</feature>
<organism evidence="3 4">
    <name type="scientific">Sphagnum jensenii</name>
    <dbReference type="NCBI Taxonomy" id="128206"/>
    <lineage>
        <taxon>Eukaryota</taxon>
        <taxon>Viridiplantae</taxon>
        <taxon>Streptophyta</taxon>
        <taxon>Embryophyta</taxon>
        <taxon>Bryophyta</taxon>
        <taxon>Sphagnophytina</taxon>
        <taxon>Sphagnopsida</taxon>
        <taxon>Sphagnales</taxon>
        <taxon>Sphagnaceae</taxon>
        <taxon>Sphagnum</taxon>
    </lineage>
</organism>
<name>A0ABP0VB06_9BRYO</name>
<accession>A0ABP0VB06</accession>
<evidence type="ECO:0000313" key="3">
    <source>
        <dbReference type="EMBL" id="CAK9251616.1"/>
    </source>
</evidence>
<evidence type="ECO:0000256" key="2">
    <source>
        <dbReference type="SAM" id="MobiDB-lite"/>
    </source>
</evidence>
<dbReference type="InterPro" id="IPR032427">
    <property type="entry name" value="P22_portal"/>
</dbReference>
<evidence type="ECO:0008006" key="5">
    <source>
        <dbReference type="Google" id="ProtNLM"/>
    </source>
</evidence>
<sequence>MASYDTGGYSIGSGYVDPSDMGNKSLKQMQDEFYFSNYVSNSTVWMQGSIDKKFKVGDQNMQGSIFGSGYNNQNQKFFFNLIRRHINMICGFQRKNRKSTVILPNSDGDDPVADDYNKVMRWCDDRDGFQEYLSQAFEGSCDTGMTLLHMYPDYTFDPISGDLFTDCVSYNNFLIDSYYRKQDLSDCNGIWRRRWVSKQIAKTMLPGYAGEIDKMHPAKMKDGKFPLQAELMNVPLNNLFTYDEFYYRSTREAKIVLDPKSGEATEWQDDETEESDMMEQVLAQQPWLIVKKTQVPTIKLVISLGDKVVYHGANLLNIDDYPFVPSLCYHEPDVLLPAWRTMGVIRNLRDSQFLYNMRKVIELQILQSQVNAGWIFPIDAVTDIKAFRQSSGGDAFLIPLKAGRLPSEIQRIEPSAIPQSLLELSASLSEDITKISGVNEELLGSATDDKSGILSMLRQGAGLTTLQTIFDKCDYTQRLYGKIRLQAIRKNFSKGKIRNILGHDADERFFTSHAQKYGLTVEEGNYSATQRQFELQQLLHFKELGIPISNKSIIRAAFITNKKLVLQEMEEENQAQQQAQQAQQQKQEQLDKSKMMESFARSRSLLATEKEKMAKVDEIHAGAEHQRATADLEAVRTMIELEDMDLQNFKSNLELAQYIKALNVSGSMAAQEAQEMKDASQASQQPQAKMA</sequence>
<keyword evidence="4" id="KW-1185">Reference proteome</keyword>
<evidence type="ECO:0000256" key="1">
    <source>
        <dbReference type="SAM" id="Coils"/>
    </source>
</evidence>
<gene>
    <name evidence="3" type="ORF">CSSPJE1EN1_LOCUS26994</name>
</gene>
<proteinExistence type="predicted"/>
<dbReference type="Proteomes" id="UP001497444">
    <property type="component" value="Unassembled WGS sequence"/>
</dbReference>
<protein>
    <recommendedName>
        <fullName evidence="5">Portal protein</fullName>
    </recommendedName>
</protein>
<dbReference type="EMBL" id="CAXAQS010000430">
    <property type="protein sequence ID" value="CAK9251616.1"/>
    <property type="molecule type" value="Genomic_DNA"/>
</dbReference>
<comment type="caution">
    <text evidence="3">The sequence shown here is derived from an EMBL/GenBank/DDBJ whole genome shotgun (WGS) entry which is preliminary data.</text>
</comment>
<dbReference type="Pfam" id="PF16510">
    <property type="entry name" value="P22_portal"/>
    <property type="match status" value="1"/>
</dbReference>
<keyword evidence="1" id="KW-0175">Coiled coil</keyword>
<feature type="coiled-coil region" evidence="1">
    <location>
        <begin position="559"/>
        <end position="592"/>
    </location>
</feature>
<reference evidence="3" key="1">
    <citation type="submission" date="2024-02" db="EMBL/GenBank/DDBJ databases">
        <authorList>
            <consortium name="ELIXIR-Norway"/>
            <consortium name="Elixir Norway"/>
        </authorList>
    </citation>
    <scope>NUCLEOTIDE SEQUENCE</scope>
</reference>
<evidence type="ECO:0000313" key="4">
    <source>
        <dbReference type="Proteomes" id="UP001497444"/>
    </source>
</evidence>